<proteinExistence type="predicted"/>
<feature type="DNA-binding region" description="H-T-H motif" evidence="4">
    <location>
        <begin position="26"/>
        <end position="45"/>
    </location>
</feature>
<dbReference type="SUPFAM" id="SSF46689">
    <property type="entry name" value="Homeodomain-like"/>
    <property type="match status" value="1"/>
</dbReference>
<evidence type="ECO:0000256" key="1">
    <source>
        <dbReference type="ARBA" id="ARBA00023015"/>
    </source>
</evidence>
<dbReference type="GO" id="GO:0003677">
    <property type="term" value="F:DNA binding"/>
    <property type="evidence" value="ECO:0007669"/>
    <property type="project" value="UniProtKB-UniRule"/>
</dbReference>
<evidence type="ECO:0000313" key="7">
    <source>
        <dbReference type="Proteomes" id="UP000198765"/>
    </source>
</evidence>
<dbReference type="InterPro" id="IPR001647">
    <property type="entry name" value="HTH_TetR"/>
</dbReference>
<evidence type="ECO:0000259" key="5">
    <source>
        <dbReference type="PROSITE" id="PS50977"/>
    </source>
</evidence>
<name>A0A1A8ZKG8_9ACTN</name>
<sequence length="189" mass="20838">MAGDAREALLDRCVAFLKEGGFSQLSLREIASGTGTSHRMLIYHFGSREGLLAEVVRRIEAEQRAALVALATETDDPVEVSRRFWHRLADPALAPAERLFFEIYAHALFGRSWTEPFRASVIAAWAGPVEELFVRLGFDRAQARQRARLGLAATRGLLLDLLITGDREVLDAAADLFAHLVTAPQTPKG</sequence>
<dbReference type="PROSITE" id="PS50977">
    <property type="entry name" value="HTH_TETR_2"/>
    <property type="match status" value="1"/>
</dbReference>
<dbReference type="PATRIC" id="fig|299146.4.peg.2111"/>
<keyword evidence="2 4" id="KW-0238">DNA-binding</keyword>
<dbReference type="Gene3D" id="1.10.357.10">
    <property type="entry name" value="Tetracycline Repressor, domain 2"/>
    <property type="match status" value="1"/>
</dbReference>
<dbReference type="EMBL" id="LT594324">
    <property type="protein sequence ID" value="SBT44355.1"/>
    <property type="molecule type" value="Genomic_DNA"/>
</dbReference>
<dbReference type="InterPro" id="IPR009057">
    <property type="entry name" value="Homeodomain-like_sf"/>
</dbReference>
<dbReference type="AlphaFoldDB" id="A0A1A8ZKG8"/>
<dbReference type="Proteomes" id="UP000198765">
    <property type="component" value="Chromosome I"/>
</dbReference>
<dbReference type="OrthoDB" id="5177743at2"/>
<keyword evidence="7" id="KW-1185">Reference proteome</keyword>
<feature type="domain" description="HTH tetR-type" evidence="5">
    <location>
        <begin position="3"/>
        <end position="63"/>
    </location>
</feature>
<evidence type="ECO:0000313" key="6">
    <source>
        <dbReference type="EMBL" id="SBT44355.1"/>
    </source>
</evidence>
<evidence type="ECO:0000256" key="2">
    <source>
        <dbReference type="ARBA" id="ARBA00023125"/>
    </source>
</evidence>
<keyword evidence="1" id="KW-0805">Transcription regulation</keyword>
<organism evidence="6 7">
    <name type="scientific">Micromonospora narathiwatensis</name>
    <dbReference type="NCBI Taxonomy" id="299146"/>
    <lineage>
        <taxon>Bacteria</taxon>
        <taxon>Bacillati</taxon>
        <taxon>Actinomycetota</taxon>
        <taxon>Actinomycetes</taxon>
        <taxon>Micromonosporales</taxon>
        <taxon>Micromonosporaceae</taxon>
        <taxon>Micromonospora</taxon>
    </lineage>
</organism>
<dbReference type="Pfam" id="PF00440">
    <property type="entry name" value="TetR_N"/>
    <property type="match status" value="1"/>
</dbReference>
<dbReference type="RefSeq" id="WP_091193799.1">
    <property type="nucleotide sequence ID" value="NZ_LT594324.1"/>
</dbReference>
<accession>A0A1A8ZKG8</accession>
<keyword evidence="3" id="KW-0804">Transcription</keyword>
<evidence type="ECO:0000256" key="4">
    <source>
        <dbReference type="PROSITE-ProRule" id="PRU00335"/>
    </source>
</evidence>
<protein>
    <submittedName>
        <fullName evidence="6">Transcriptional regulator, TetR family</fullName>
    </submittedName>
</protein>
<gene>
    <name evidence="6" type="ORF">GA0070621_2044</name>
</gene>
<reference evidence="6 7" key="1">
    <citation type="submission" date="2016-06" db="EMBL/GenBank/DDBJ databases">
        <authorList>
            <person name="Kjaerup R.B."/>
            <person name="Dalgaard T.S."/>
            <person name="Juul-Madsen H.R."/>
        </authorList>
    </citation>
    <scope>NUCLEOTIDE SEQUENCE [LARGE SCALE GENOMIC DNA]</scope>
    <source>
        <strain evidence="6 7">DSM 45248</strain>
    </source>
</reference>
<evidence type="ECO:0000256" key="3">
    <source>
        <dbReference type="ARBA" id="ARBA00023163"/>
    </source>
</evidence>
<dbReference type="PANTHER" id="PTHR47506">
    <property type="entry name" value="TRANSCRIPTIONAL REGULATORY PROTEIN"/>
    <property type="match status" value="1"/>
</dbReference>
<dbReference type="PANTHER" id="PTHR47506:SF1">
    <property type="entry name" value="HTH-TYPE TRANSCRIPTIONAL REGULATOR YJDC"/>
    <property type="match status" value="1"/>
</dbReference>